<organism evidence="3 4">
    <name type="scientific">Saccharomonospora viridis</name>
    <dbReference type="NCBI Taxonomy" id="1852"/>
    <lineage>
        <taxon>Bacteria</taxon>
        <taxon>Bacillati</taxon>
        <taxon>Actinomycetota</taxon>
        <taxon>Actinomycetes</taxon>
        <taxon>Pseudonocardiales</taxon>
        <taxon>Pseudonocardiaceae</taxon>
        <taxon>Saccharomonospora</taxon>
    </lineage>
</organism>
<sequence>MQTRPREGFTVRSMRSRQDVRANTVIGAGLLAGGANVIMQLALPAVGYGVVESRVHDGNIFTRPLKRTRTTLTYLAVAMLGTDEERKAFRRAVNRQHARVRSTDTSPVRYHAMDPELQLWVAACLYRGVEDVHRVFVGEPDADTAERIYAYSARLGTTLQVRPEMWPADRAEFERYWQESLKRVSIDDTVREYLHGIATLRMFPYPVRLLFGRLNRFITTGFLPPLFREHMRLPWSDRHQRRFDRTMAILAAIVMRLPRPLREFPYNVLLWDLRRRLRTGKPLV</sequence>
<dbReference type="GO" id="GO:0016491">
    <property type="term" value="F:oxidoreductase activity"/>
    <property type="evidence" value="ECO:0007669"/>
    <property type="project" value="InterPro"/>
</dbReference>
<comment type="caution">
    <text evidence="3">The sequence shown here is derived from an EMBL/GenBank/DDBJ whole genome shotgun (WGS) entry which is preliminary data.</text>
</comment>
<dbReference type="InterPro" id="IPR018713">
    <property type="entry name" value="MPAB/Lcp_cat_dom"/>
</dbReference>
<keyword evidence="1" id="KW-1133">Transmembrane helix</keyword>
<evidence type="ECO:0000256" key="1">
    <source>
        <dbReference type="SAM" id="Phobius"/>
    </source>
</evidence>
<dbReference type="Proteomes" id="UP000030848">
    <property type="component" value="Unassembled WGS sequence"/>
</dbReference>
<feature type="transmembrane region" description="Helical" evidence="1">
    <location>
        <begin position="20"/>
        <end position="43"/>
    </location>
</feature>
<name>A0A837D7T0_9PSEU</name>
<feature type="domain" description="ER-bound oxygenase mpaB/mpaB'/Rubber oxygenase catalytic" evidence="2">
    <location>
        <begin position="28"/>
        <end position="251"/>
    </location>
</feature>
<dbReference type="EMBL" id="JRZE01000006">
    <property type="protein sequence ID" value="KHF43275.1"/>
    <property type="molecule type" value="Genomic_DNA"/>
</dbReference>
<evidence type="ECO:0000313" key="4">
    <source>
        <dbReference type="Proteomes" id="UP000030848"/>
    </source>
</evidence>
<protein>
    <recommendedName>
        <fullName evidence="2">ER-bound oxygenase mpaB/mpaB'/Rubber oxygenase catalytic domain-containing protein</fullName>
    </recommendedName>
</protein>
<dbReference type="OMA" id="RYWQESL"/>
<reference evidence="3 4" key="1">
    <citation type="submission" date="2014-10" db="EMBL/GenBank/DDBJ databases">
        <title>Genome sequence of Micropolyspora internatus JCM3315.</title>
        <authorList>
            <person name="Shin S.-K."/>
            <person name="Yi H."/>
        </authorList>
    </citation>
    <scope>NUCLEOTIDE SEQUENCE [LARGE SCALE GENOMIC DNA]</scope>
    <source>
        <strain evidence="3 4">JCM 3315</strain>
    </source>
</reference>
<proteinExistence type="predicted"/>
<dbReference type="Pfam" id="PF09995">
    <property type="entry name" value="MPAB_Lcp_cat"/>
    <property type="match status" value="1"/>
</dbReference>
<keyword evidence="1" id="KW-0472">Membrane</keyword>
<dbReference type="PANTHER" id="PTHR36151:SF3">
    <property type="entry name" value="ER-BOUND OXYGENASE MPAB_MPAB'_RUBBER OXYGENASE CATALYTIC DOMAIN-CONTAINING PROTEIN"/>
    <property type="match status" value="1"/>
</dbReference>
<gene>
    <name evidence="3" type="ORF">MINT15_34770</name>
</gene>
<evidence type="ECO:0000313" key="3">
    <source>
        <dbReference type="EMBL" id="KHF43275.1"/>
    </source>
</evidence>
<keyword evidence="1" id="KW-0812">Transmembrane</keyword>
<accession>A0A837D7T0</accession>
<dbReference type="AlphaFoldDB" id="A0A837D7T0"/>
<dbReference type="PANTHER" id="PTHR36151">
    <property type="entry name" value="BLR2777 PROTEIN"/>
    <property type="match status" value="1"/>
</dbReference>
<evidence type="ECO:0000259" key="2">
    <source>
        <dbReference type="Pfam" id="PF09995"/>
    </source>
</evidence>